<dbReference type="Gene3D" id="3.40.1350.10">
    <property type="match status" value="1"/>
</dbReference>
<dbReference type="InterPro" id="IPR011335">
    <property type="entry name" value="Restrct_endonuc-II-like"/>
</dbReference>
<organism evidence="3 4">
    <name type="scientific">Stygiobacter electus</name>
    <dbReference type="NCBI Taxonomy" id="3032292"/>
    <lineage>
        <taxon>Bacteria</taxon>
        <taxon>Pseudomonadati</taxon>
        <taxon>Ignavibacteriota</taxon>
        <taxon>Ignavibacteria</taxon>
        <taxon>Ignavibacteriales</taxon>
        <taxon>Melioribacteraceae</taxon>
        <taxon>Stygiobacter</taxon>
    </lineage>
</organism>
<reference evidence="3" key="1">
    <citation type="submission" date="2023-03" db="EMBL/GenBank/DDBJ databases">
        <title>Stygiobacter electus gen. nov., sp. nov., facultatively anaerobic thermotolerant bacterium of the class Ignavibacteria from a well of Yessentuki mineral water deposit.</title>
        <authorList>
            <person name="Podosokorskaya O.A."/>
            <person name="Elcheninov A.G."/>
            <person name="Petrova N.F."/>
            <person name="Zavarzina D.G."/>
            <person name="Kublanov I.V."/>
            <person name="Merkel A.Y."/>
        </authorList>
    </citation>
    <scope>NUCLEOTIDE SEQUENCE</scope>
    <source>
        <strain evidence="3">09-Me</strain>
    </source>
</reference>
<dbReference type="CDD" id="cd20736">
    <property type="entry name" value="PoNe_Nuclease"/>
    <property type="match status" value="1"/>
</dbReference>
<dbReference type="InterPro" id="IPR011856">
    <property type="entry name" value="tRNA_endonuc-like_dom_sf"/>
</dbReference>
<dbReference type="PANTHER" id="PTHR34039">
    <property type="entry name" value="UPF0102 PROTEIN YRAN"/>
    <property type="match status" value="1"/>
</dbReference>
<comment type="similarity">
    <text evidence="1 2">Belongs to the UPF0102 family.</text>
</comment>
<dbReference type="Proteomes" id="UP001221302">
    <property type="component" value="Unassembled WGS sequence"/>
</dbReference>
<evidence type="ECO:0000256" key="2">
    <source>
        <dbReference type="HAMAP-Rule" id="MF_00048"/>
    </source>
</evidence>
<keyword evidence="4" id="KW-1185">Reference proteome</keyword>
<proteinExistence type="inferred from homology"/>
<sequence length="122" mass="13954">MNNQTNKRIKGKEGEEIASLFLKNLGYEIIEMNYQYGHGEIDIIAKDNDEIVFVEVKTRKSLQFGSPEFAFTKSKINQVKKIAFAYLTENNLENLTVRIDAIAILILKDCDPVINHYKNITG</sequence>
<dbReference type="GO" id="GO:0003676">
    <property type="term" value="F:nucleic acid binding"/>
    <property type="evidence" value="ECO:0007669"/>
    <property type="project" value="InterPro"/>
</dbReference>
<comment type="caution">
    <text evidence="3">The sequence shown here is derived from an EMBL/GenBank/DDBJ whole genome shotgun (WGS) entry which is preliminary data.</text>
</comment>
<evidence type="ECO:0000313" key="3">
    <source>
        <dbReference type="EMBL" id="MDF1611140.1"/>
    </source>
</evidence>
<dbReference type="HAMAP" id="MF_00048">
    <property type="entry name" value="UPF0102"/>
    <property type="match status" value="1"/>
</dbReference>
<evidence type="ECO:0000313" key="4">
    <source>
        <dbReference type="Proteomes" id="UP001221302"/>
    </source>
</evidence>
<dbReference type="AlphaFoldDB" id="A0AAE3P1M0"/>
<accession>A0AAE3P1M0</accession>
<dbReference type="Pfam" id="PF02021">
    <property type="entry name" value="UPF0102"/>
    <property type="match status" value="1"/>
</dbReference>
<dbReference type="NCBIfam" id="NF009150">
    <property type="entry name" value="PRK12497.1-3"/>
    <property type="match status" value="1"/>
</dbReference>
<protein>
    <recommendedName>
        <fullName evidence="2">UPF0102 protein P0M35_03190</fullName>
    </recommendedName>
</protein>
<name>A0AAE3P1M0_9BACT</name>
<dbReference type="PANTHER" id="PTHR34039:SF1">
    <property type="entry name" value="UPF0102 PROTEIN YRAN"/>
    <property type="match status" value="1"/>
</dbReference>
<dbReference type="NCBIfam" id="NF009154">
    <property type="entry name" value="PRK12497.3-3"/>
    <property type="match status" value="1"/>
</dbReference>
<dbReference type="InterPro" id="IPR003509">
    <property type="entry name" value="UPF0102_YraN-like"/>
</dbReference>
<dbReference type="SUPFAM" id="SSF52980">
    <property type="entry name" value="Restriction endonuclease-like"/>
    <property type="match status" value="1"/>
</dbReference>
<dbReference type="RefSeq" id="WP_321534907.1">
    <property type="nucleotide sequence ID" value="NZ_JARGDL010000003.1"/>
</dbReference>
<gene>
    <name evidence="3" type="ORF">P0M35_03190</name>
</gene>
<evidence type="ECO:0000256" key="1">
    <source>
        <dbReference type="ARBA" id="ARBA00006738"/>
    </source>
</evidence>
<dbReference type="EMBL" id="JARGDL010000003">
    <property type="protein sequence ID" value="MDF1611140.1"/>
    <property type="molecule type" value="Genomic_DNA"/>
</dbReference>